<evidence type="ECO:0000256" key="1">
    <source>
        <dbReference type="SAM" id="MobiDB-lite"/>
    </source>
</evidence>
<protein>
    <submittedName>
        <fullName evidence="2">Uncharacterized protein</fullName>
    </submittedName>
</protein>
<dbReference type="SUPFAM" id="SSF56399">
    <property type="entry name" value="ADP-ribosylation"/>
    <property type="match status" value="1"/>
</dbReference>
<dbReference type="RefSeq" id="WP_135336790.1">
    <property type="nucleotide sequence ID" value="NZ_JBHLTX010000013.1"/>
</dbReference>
<dbReference type="AlphaFoldDB" id="A0A4Z0HKD8"/>
<keyword evidence="3" id="KW-1185">Reference proteome</keyword>
<accession>A0A4Z0HKD8</accession>
<dbReference type="Pfam" id="PF02917">
    <property type="entry name" value="Pertussis_S1"/>
    <property type="match status" value="1"/>
</dbReference>
<name>A0A4Z0HKD8_9ACTN</name>
<evidence type="ECO:0000313" key="2">
    <source>
        <dbReference type="EMBL" id="TGB19594.1"/>
    </source>
</evidence>
<dbReference type="EMBL" id="SRID01000001">
    <property type="protein sequence ID" value="TGB19594.1"/>
    <property type="molecule type" value="Genomic_DNA"/>
</dbReference>
<dbReference type="Gene3D" id="3.90.210.10">
    <property type="entry name" value="Heat-Labile Enterotoxin, subunit A"/>
    <property type="match status" value="2"/>
</dbReference>
<dbReference type="Proteomes" id="UP000297948">
    <property type="component" value="Unassembled WGS sequence"/>
</dbReference>
<reference evidence="2 3" key="1">
    <citation type="submission" date="2019-03" db="EMBL/GenBank/DDBJ databases">
        <authorList>
            <person name="Gonzalez-Pimentel J.L."/>
        </authorList>
    </citation>
    <scope>NUCLEOTIDE SEQUENCE [LARGE SCALE GENOMIC DNA]</scope>
    <source>
        <strain evidence="2 3">JCM 31289</strain>
    </source>
</reference>
<sequence>MSNGLPKHPILPYLQRPLPPHVFRFDLRSPEEIFKDGFWAWGTGLDLCRHVADFSGYQRISGFISTASDVATAMNMFISWKVKKKELEKAWDIDLKLRQLDIRWDDIRAQIEDKESRQKMSLTPEKELKELAKLLKREFSVLKKVQKPFEDRKKAGWVEIWLYVIKPDQYYISIEENLRDERRRHLVGGRAYQLAGEATEWDAVYHIPPHRILQAIKVKFTRLKLGPGERAELVHDIGLDIKTNERFNDEVLYDPYERSQKRFVGLIGYWAPVDTKSSPSRYGPGSVNFVKLEKDQWEGKSEYQRQGGPRHPFGRPEDIKPAYPAFAKKP</sequence>
<organism evidence="2 3">
    <name type="scientific">Streptomyces palmae</name>
    <dbReference type="NCBI Taxonomy" id="1701085"/>
    <lineage>
        <taxon>Bacteria</taxon>
        <taxon>Bacillati</taxon>
        <taxon>Actinomycetota</taxon>
        <taxon>Actinomycetes</taxon>
        <taxon>Kitasatosporales</taxon>
        <taxon>Streptomycetaceae</taxon>
        <taxon>Streptomyces</taxon>
    </lineage>
</organism>
<evidence type="ECO:0000313" key="3">
    <source>
        <dbReference type="Proteomes" id="UP000297948"/>
    </source>
</evidence>
<dbReference type="OrthoDB" id="4223934at2"/>
<gene>
    <name evidence="2" type="ORF">E4099_00115</name>
</gene>
<dbReference type="GO" id="GO:0005576">
    <property type="term" value="C:extracellular region"/>
    <property type="evidence" value="ECO:0007669"/>
    <property type="project" value="InterPro"/>
</dbReference>
<dbReference type="InterPro" id="IPR003898">
    <property type="entry name" value="Borpert_toxA"/>
</dbReference>
<feature type="region of interest" description="Disordered" evidence="1">
    <location>
        <begin position="298"/>
        <end position="330"/>
    </location>
</feature>
<proteinExistence type="predicted"/>
<dbReference type="GO" id="GO:0003950">
    <property type="term" value="F:NAD+ poly-ADP-ribosyltransferase activity"/>
    <property type="evidence" value="ECO:0007669"/>
    <property type="project" value="InterPro"/>
</dbReference>
<comment type="caution">
    <text evidence="2">The sequence shown here is derived from an EMBL/GenBank/DDBJ whole genome shotgun (WGS) entry which is preliminary data.</text>
</comment>